<feature type="transmembrane region" description="Helical" evidence="11">
    <location>
        <begin position="164"/>
        <end position="192"/>
    </location>
</feature>
<dbReference type="PANTHER" id="PTHR24246:SF27">
    <property type="entry name" value="ADENOSINE RECEPTOR, ISOFORM A"/>
    <property type="match status" value="1"/>
</dbReference>
<dbReference type="SUPFAM" id="SSF81321">
    <property type="entry name" value="Family A G protein-coupled receptor-like"/>
    <property type="match status" value="1"/>
</dbReference>
<feature type="transmembrane region" description="Helical" evidence="11">
    <location>
        <begin position="78"/>
        <end position="100"/>
    </location>
</feature>
<keyword evidence="10" id="KW-0807">Transducer</keyword>
<keyword evidence="5" id="KW-0297">G-protein coupled receptor</keyword>
<evidence type="ECO:0000256" key="6">
    <source>
        <dbReference type="ARBA" id="ARBA00023136"/>
    </source>
</evidence>
<feature type="transmembrane region" description="Helical" evidence="11">
    <location>
        <begin position="120"/>
        <end position="144"/>
    </location>
</feature>
<reference evidence="13 14" key="1">
    <citation type="journal article" date="2023" name="Sci. Data">
        <title>Genome assembly of the Korean intertidal mud-creeper Batillaria attramentaria.</title>
        <authorList>
            <person name="Patra A.K."/>
            <person name="Ho P.T."/>
            <person name="Jun S."/>
            <person name="Lee S.J."/>
            <person name="Kim Y."/>
            <person name="Won Y.J."/>
        </authorList>
    </citation>
    <scope>NUCLEOTIDE SEQUENCE [LARGE SCALE GENOMIC DNA]</scope>
    <source>
        <strain evidence="13">Wonlab-2016</strain>
    </source>
</reference>
<dbReference type="PROSITE" id="PS50262">
    <property type="entry name" value="G_PROTEIN_RECEP_F1_2"/>
    <property type="match status" value="1"/>
</dbReference>
<keyword evidence="14" id="KW-1185">Reference proteome</keyword>
<dbReference type="InterPro" id="IPR017452">
    <property type="entry name" value="GPCR_Rhodpsn_7TM"/>
</dbReference>
<comment type="subcellular location">
    <subcellularLocation>
        <location evidence="1">Cell membrane</location>
        <topology evidence="1">Multi-pass membrane protein</topology>
    </subcellularLocation>
</comment>
<dbReference type="Proteomes" id="UP001519460">
    <property type="component" value="Unassembled WGS sequence"/>
</dbReference>
<proteinExistence type="predicted"/>
<evidence type="ECO:0000256" key="4">
    <source>
        <dbReference type="ARBA" id="ARBA00022989"/>
    </source>
</evidence>
<evidence type="ECO:0000256" key="10">
    <source>
        <dbReference type="ARBA" id="ARBA00023224"/>
    </source>
</evidence>
<keyword evidence="6 11" id="KW-0472">Membrane</keyword>
<keyword evidence="9" id="KW-0325">Glycoprotein</keyword>
<dbReference type="GO" id="GO:0005886">
    <property type="term" value="C:plasma membrane"/>
    <property type="evidence" value="ECO:0007669"/>
    <property type="project" value="UniProtKB-SubCell"/>
</dbReference>
<protein>
    <recommendedName>
        <fullName evidence="12">G-protein coupled receptors family 1 profile domain-containing protein</fullName>
    </recommendedName>
</protein>
<evidence type="ECO:0000256" key="3">
    <source>
        <dbReference type="ARBA" id="ARBA00022692"/>
    </source>
</evidence>
<feature type="transmembrane region" description="Helical" evidence="11">
    <location>
        <begin position="260"/>
        <end position="281"/>
    </location>
</feature>
<evidence type="ECO:0000256" key="7">
    <source>
        <dbReference type="ARBA" id="ARBA00023157"/>
    </source>
</evidence>
<evidence type="ECO:0000256" key="9">
    <source>
        <dbReference type="ARBA" id="ARBA00023180"/>
    </source>
</evidence>
<evidence type="ECO:0000256" key="2">
    <source>
        <dbReference type="ARBA" id="ARBA00022475"/>
    </source>
</evidence>
<dbReference type="PRINTS" id="PR00237">
    <property type="entry name" value="GPCRRHODOPSN"/>
</dbReference>
<feature type="domain" description="G-protein coupled receptors family 1 profile" evidence="12">
    <location>
        <begin position="23"/>
        <end position="279"/>
    </location>
</feature>
<organism evidence="13 14">
    <name type="scientific">Batillaria attramentaria</name>
    <dbReference type="NCBI Taxonomy" id="370345"/>
    <lineage>
        <taxon>Eukaryota</taxon>
        <taxon>Metazoa</taxon>
        <taxon>Spiralia</taxon>
        <taxon>Lophotrochozoa</taxon>
        <taxon>Mollusca</taxon>
        <taxon>Gastropoda</taxon>
        <taxon>Caenogastropoda</taxon>
        <taxon>Sorbeoconcha</taxon>
        <taxon>Cerithioidea</taxon>
        <taxon>Batillariidae</taxon>
        <taxon>Batillaria</taxon>
    </lineage>
</organism>
<feature type="transmembrane region" description="Helical" evidence="11">
    <location>
        <begin position="6"/>
        <end position="32"/>
    </location>
</feature>
<evidence type="ECO:0000256" key="1">
    <source>
        <dbReference type="ARBA" id="ARBA00004651"/>
    </source>
</evidence>
<accession>A0ABD0M6P7</accession>
<keyword evidence="7" id="KW-1015">Disulfide bond</keyword>
<evidence type="ECO:0000256" key="11">
    <source>
        <dbReference type="SAM" id="Phobius"/>
    </source>
</evidence>
<evidence type="ECO:0000256" key="5">
    <source>
        <dbReference type="ARBA" id="ARBA00023040"/>
    </source>
</evidence>
<dbReference type="GO" id="GO:0004930">
    <property type="term" value="F:G protein-coupled receptor activity"/>
    <property type="evidence" value="ECO:0007669"/>
    <property type="project" value="UniProtKB-KW"/>
</dbReference>
<dbReference type="PROSITE" id="PS00237">
    <property type="entry name" value="G_PROTEIN_RECEP_F1_1"/>
    <property type="match status" value="1"/>
</dbReference>
<sequence length="340" mass="37773">MELKINYAYVISEFVVGFLSVAGNSLVLVAMYKVKSLRTQTNCFIASLAVADILTGLVVGPLAVISHIGLPHNFYGCLLINSLVILFTRCSVTSLTAVTLDRYLAICHPYSYRRRMTFRVTISLVVVSWVVGILFGLVPLMGWNKGKENFKGDCSFRNVICLEYVVYFVFFAGNIIPFLFMVCVYTHIFFIIRKAKAADSKLISATACAGHVKPHHLWRETRKTFSLVLVVIVFEACWLPIYIHASVSLLAPEYSPSYEFVLFAVVLCHANSFVNPIVYAFSLKAFRRAFMQILTGNNALVIPGYNTYGTSLSTAVYHPPRRGASSVPMISLTSSTPGPQ</sequence>
<evidence type="ECO:0000313" key="13">
    <source>
        <dbReference type="EMBL" id="KAK7507031.1"/>
    </source>
</evidence>
<gene>
    <name evidence="13" type="ORF">BaRGS_00001882</name>
</gene>
<keyword evidence="2" id="KW-1003">Cell membrane</keyword>
<feature type="transmembrane region" description="Helical" evidence="11">
    <location>
        <begin position="225"/>
        <end position="245"/>
    </location>
</feature>
<evidence type="ECO:0000313" key="14">
    <source>
        <dbReference type="Proteomes" id="UP001519460"/>
    </source>
</evidence>
<feature type="transmembrane region" description="Helical" evidence="11">
    <location>
        <begin position="44"/>
        <end position="66"/>
    </location>
</feature>
<keyword evidence="4 11" id="KW-1133">Transmembrane helix</keyword>
<dbReference type="SMART" id="SM01381">
    <property type="entry name" value="7TM_GPCR_Srsx"/>
    <property type="match status" value="1"/>
</dbReference>
<evidence type="ECO:0000259" key="12">
    <source>
        <dbReference type="PROSITE" id="PS50262"/>
    </source>
</evidence>
<comment type="caution">
    <text evidence="13">The sequence shown here is derived from an EMBL/GenBank/DDBJ whole genome shotgun (WGS) entry which is preliminary data.</text>
</comment>
<name>A0ABD0M6P7_9CAEN</name>
<dbReference type="Gene3D" id="1.20.1070.10">
    <property type="entry name" value="Rhodopsin 7-helix transmembrane proteins"/>
    <property type="match status" value="1"/>
</dbReference>
<keyword evidence="8" id="KW-0675">Receptor</keyword>
<keyword evidence="3 11" id="KW-0812">Transmembrane</keyword>
<dbReference type="InterPro" id="IPR001634">
    <property type="entry name" value="Adenosn_rcpt"/>
</dbReference>
<dbReference type="PRINTS" id="PR00424">
    <property type="entry name" value="ADENOSINER"/>
</dbReference>
<dbReference type="AlphaFoldDB" id="A0ABD0M6P7"/>
<dbReference type="EMBL" id="JACVVK020000005">
    <property type="protein sequence ID" value="KAK7507031.1"/>
    <property type="molecule type" value="Genomic_DNA"/>
</dbReference>
<evidence type="ECO:0000256" key="8">
    <source>
        <dbReference type="ARBA" id="ARBA00023170"/>
    </source>
</evidence>
<dbReference type="InterPro" id="IPR000276">
    <property type="entry name" value="GPCR_Rhodpsn"/>
</dbReference>
<dbReference type="PANTHER" id="PTHR24246">
    <property type="entry name" value="OLFACTORY RECEPTOR AND ADENOSINE RECEPTOR"/>
    <property type="match status" value="1"/>
</dbReference>
<dbReference type="Pfam" id="PF00001">
    <property type="entry name" value="7tm_1"/>
    <property type="match status" value="1"/>
</dbReference>